<evidence type="ECO:0000313" key="2">
    <source>
        <dbReference type="Proteomes" id="UP001234297"/>
    </source>
</evidence>
<comment type="caution">
    <text evidence="1">The sequence shown here is derived from an EMBL/GenBank/DDBJ whole genome shotgun (WGS) entry which is preliminary data.</text>
</comment>
<dbReference type="EMBL" id="CM056813">
    <property type="protein sequence ID" value="KAJ8642113.1"/>
    <property type="molecule type" value="Genomic_DNA"/>
</dbReference>
<evidence type="ECO:0000313" key="1">
    <source>
        <dbReference type="EMBL" id="KAJ8642113.1"/>
    </source>
</evidence>
<name>A0ACC2M952_PERAE</name>
<proteinExistence type="predicted"/>
<gene>
    <name evidence="1" type="ORF">MRB53_018807</name>
</gene>
<accession>A0ACC2M952</accession>
<protein>
    <submittedName>
        <fullName evidence="1">Uncharacterized protein</fullName>
    </submittedName>
</protein>
<keyword evidence="2" id="KW-1185">Reference proteome</keyword>
<dbReference type="Proteomes" id="UP001234297">
    <property type="component" value="Chromosome 5"/>
</dbReference>
<sequence>MGQFNFLPALMVMAVGFLSTENWNGFGFSFCESSERQRISKCDSSVLGTRAMEVHVWTLDHLVSLIYRWPAQVECHSGSPGQTWIQGQPTVPALIGFAVFTLVGTSGPRLGPMWLENHIKTM</sequence>
<reference evidence="1 2" key="1">
    <citation type="journal article" date="2022" name="Hortic Res">
        <title>A haplotype resolved chromosomal level avocado genome allows analysis of novel avocado genes.</title>
        <authorList>
            <person name="Nath O."/>
            <person name="Fletcher S.J."/>
            <person name="Hayward A."/>
            <person name="Shaw L.M."/>
            <person name="Masouleh A.K."/>
            <person name="Furtado A."/>
            <person name="Henry R.J."/>
            <person name="Mitter N."/>
        </authorList>
    </citation>
    <scope>NUCLEOTIDE SEQUENCE [LARGE SCALE GENOMIC DNA]</scope>
    <source>
        <strain evidence="2">cv. Hass</strain>
    </source>
</reference>
<organism evidence="1 2">
    <name type="scientific">Persea americana</name>
    <name type="common">Avocado</name>
    <dbReference type="NCBI Taxonomy" id="3435"/>
    <lineage>
        <taxon>Eukaryota</taxon>
        <taxon>Viridiplantae</taxon>
        <taxon>Streptophyta</taxon>
        <taxon>Embryophyta</taxon>
        <taxon>Tracheophyta</taxon>
        <taxon>Spermatophyta</taxon>
        <taxon>Magnoliopsida</taxon>
        <taxon>Magnoliidae</taxon>
        <taxon>Laurales</taxon>
        <taxon>Lauraceae</taxon>
        <taxon>Persea</taxon>
    </lineage>
</organism>